<evidence type="ECO:0000256" key="6">
    <source>
        <dbReference type="RuleBase" id="RU367110"/>
    </source>
</evidence>
<proteinExistence type="inferred from homology"/>
<dbReference type="Gene3D" id="3.30.40.10">
    <property type="entry name" value="Zinc/RING finger domain, C3HC4 (zinc finger)"/>
    <property type="match status" value="1"/>
</dbReference>
<comment type="subunit">
    <text evidence="6">Associated with the spliceosome.</text>
</comment>
<dbReference type="PROSITE" id="PS00518">
    <property type="entry name" value="ZF_RING_1"/>
    <property type="match status" value="1"/>
</dbReference>
<dbReference type="Proteomes" id="UP001219567">
    <property type="component" value="Chromosome 6"/>
</dbReference>
<evidence type="ECO:0000313" key="10">
    <source>
        <dbReference type="EMBL" id="WFD00793.1"/>
    </source>
</evidence>
<comment type="similarity">
    <text evidence="1 6">Belongs to the CWC24 family.</text>
</comment>
<dbReference type="GO" id="GO:0008270">
    <property type="term" value="F:zinc ion binding"/>
    <property type="evidence" value="ECO:0007669"/>
    <property type="project" value="UniProtKB-KW"/>
</dbReference>
<evidence type="ECO:0000256" key="3">
    <source>
        <dbReference type="ARBA" id="ARBA00022771"/>
    </source>
</evidence>
<sequence>MTDVVFRKRGKGVRDVRRNQSVAPLEPEEADSVVITKKIRVSSPEPSQSSTRVADRYGQTTVHAATQAHHGALNANQNRNDATRGTEWDLEAEFARELGSSSEKPAAKTTTNDDGKYRGMANYAKYTEERDDGSSAKFRTKGPMQAPTNVRTITVVDYQPDVCKDYKETGYCGFGDTCKFLHDRSDYLAGWQLQAPGETADARAGTYGAGLDQDEEEDQEDIPFACLICRKPFTDPIVTLCGHYFCSPCAIRRFAKTPKCFACGAKTHGLFHSATKILDRMAKRNARRAEERQEQRKQHGFDNESADGDQALDGVVIEAQT</sequence>
<feature type="domain" description="RING-type" evidence="8">
    <location>
        <begin position="226"/>
        <end position="263"/>
    </location>
</feature>
<organism evidence="10 11">
    <name type="scientific">Malassezia yamatoensis</name>
    <dbReference type="NCBI Taxonomy" id="253288"/>
    <lineage>
        <taxon>Eukaryota</taxon>
        <taxon>Fungi</taxon>
        <taxon>Dikarya</taxon>
        <taxon>Basidiomycota</taxon>
        <taxon>Ustilaginomycotina</taxon>
        <taxon>Malasseziomycetes</taxon>
        <taxon>Malasseziales</taxon>
        <taxon>Malasseziaceae</taxon>
        <taxon>Malassezia</taxon>
    </lineage>
</organism>
<dbReference type="SUPFAM" id="SSF57850">
    <property type="entry name" value="RING/U-box"/>
    <property type="match status" value="1"/>
</dbReference>
<dbReference type="SMART" id="SM00356">
    <property type="entry name" value="ZnF_C3H1"/>
    <property type="match status" value="1"/>
</dbReference>
<keyword evidence="4 5" id="KW-0862">Zinc</keyword>
<dbReference type="AlphaFoldDB" id="A0AAJ5Z089"/>
<dbReference type="InterPro" id="IPR039971">
    <property type="entry name" value="CWC24-like"/>
</dbReference>
<name>A0AAJ5Z089_9BASI</name>
<dbReference type="GO" id="GO:0003677">
    <property type="term" value="F:DNA binding"/>
    <property type="evidence" value="ECO:0007669"/>
    <property type="project" value="UniProtKB-UniRule"/>
</dbReference>
<dbReference type="SMART" id="SM00184">
    <property type="entry name" value="RING"/>
    <property type="match status" value="1"/>
</dbReference>
<dbReference type="PANTHER" id="PTHR12930">
    <property type="entry name" value="ZINC FINGER PROTEIN 183"/>
    <property type="match status" value="1"/>
</dbReference>
<evidence type="ECO:0000256" key="5">
    <source>
        <dbReference type="PROSITE-ProRule" id="PRU00723"/>
    </source>
</evidence>
<feature type="domain" description="C3H1-type" evidence="9">
    <location>
        <begin position="157"/>
        <end position="185"/>
    </location>
</feature>
<dbReference type="CDD" id="cd16539">
    <property type="entry name" value="RING-HC_RNF113A_B"/>
    <property type="match status" value="1"/>
</dbReference>
<feature type="region of interest" description="Disordered" evidence="7">
    <location>
        <begin position="1"/>
        <end position="30"/>
    </location>
</feature>
<keyword evidence="6" id="KW-0539">Nucleus</keyword>
<dbReference type="PROSITE" id="PS50103">
    <property type="entry name" value="ZF_C3H1"/>
    <property type="match status" value="1"/>
</dbReference>
<feature type="compositionally biased region" description="Basic and acidic residues" evidence="7">
    <location>
        <begin position="284"/>
        <end position="302"/>
    </location>
</feature>
<dbReference type="GO" id="GO:0006397">
    <property type="term" value="P:mRNA processing"/>
    <property type="evidence" value="ECO:0007669"/>
    <property type="project" value="UniProtKB-KW"/>
</dbReference>
<reference evidence="10 11" key="1">
    <citation type="submission" date="2023-03" db="EMBL/GenBank/DDBJ databases">
        <title>Mating type loci evolution in Malassezia.</title>
        <authorList>
            <person name="Coelho M.A."/>
        </authorList>
    </citation>
    <scope>NUCLEOTIDE SEQUENCE [LARGE SCALE GENOMIC DNA]</scope>
    <source>
        <strain evidence="10 11">CBS 9725</strain>
    </source>
</reference>
<dbReference type="GO" id="GO:0034247">
    <property type="term" value="P:snoRNA splicing"/>
    <property type="evidence" value="ECO:0007669"/>
    <property type="project" value="TreeGrafter"/>
</dbReference>
<dbReference type="InterPro" id="IPR013083">
    <property type="entry name" value="Znf_RING/FYVE/PHD"/>
</dbReference>
<keyword evidence="6" id="KW-0238">DNA-binding</keyword>
<evidence type="ECO:0000259" key="9">
    <source>
        <dbReference type="PROSITE" id="PS50103"/>
    </source>
</evidence>
<feature type="region of interest" description="Disordered" evidence="7">
    <location>
        <begin position="284"/>
        <end position="321"/>
    </location>
</feature>
<comment type="subcellular location">
    <subcellularLocation>
        <location evidence="6">Nucleus</location>
    </subcellularLocation>
</comment>
<keyword evidence="11" id="KW-1185">Reference proteome</keyword>
<evidence type="ECO:0000256" key="2">
    <source>
        <dbReference type="ARBA" id="ARBA00022723"/>
    </source>
</evidence>
<dbReference type="InterPro" id="IPR036855">
    <property type="entry name" value="Znf_CCCH_sf"/>
</dbReference>
<evidence type="ECO:0000259" key="8">
    <source>
        <dbReference type="PROSITE" id="PS50089"/>
    </source>
</evidence>
<dbReference type="EMBL" id="CP119948">
    <property type="protein sequence ID" value="WFD00793.1"/>
    <property type="molecule type" value="Genomic_DNA"/>
</dbReference>
<dbReference type="InterPro" id="IPR017907">
    <property type="entry name" value="Znf_RING_CS"/>
</dbReference>
<dbReference type="InterPro" id="IPR027370">
    <property type="entry name" value="Znf-RING_euk"/>
</dbReference>
<comment type="function">
    <text evidence="6">Involved in pre-mRNA splicing.</text>
</comment>
<evidence type="ECO:0000256" key="4">
    <source>
        <dbReference type="ARBA" id="ARBA00022833"/>
    </source>
</evidence>
<dbReference type="Pfam" id="PF13445">
    <property type="entry name" value="zf-RING_UBOX"/>
    <property type="match status" value="1"/>
</dbReference>
<evidence type="ECO:0000256" key="7">
    <source>
        <dbReference type="SAM" id="MobiDB-lite"/>
    </source>
</evidence>
<keyword evidence="10" id="KW-0808">Transferase</keyword>
<feature type="region of interest" description="Disordered" evidence="7">
    <location>
        <begin position="96"/>
        <end position="116"/>
    </location>
</feature>
<keyword evidence="3 5" id="KW-0863">Zinc-finger</keyword>
<keyword evidence="10" id="KW-0012">Acyltransferase</keyword>
<keyword evidence="6" id="KW-0507">mRNA processing</keyword>
<dbReference type="InterPro" id="IPR000571">
    <property type="entry name" value="Znf_CCCH"/>
</dbReference>
<feature type="compositionally biased region" description="Polar residues" evidence="7">
    <location>
        <begin position="99"/>
        <end position="110"/>
    </location>
</feature>
<dbReference type="Pfam" id="PF00642">
    <property type="entry name" value="zf-CCCH"/>
    <property type="match status" value="1"/>
</dbReference>
<keyword evidence="2 5" id="KW-0479">Metal-binding</keyword>
<accession>A0AAJ5Z089</accession>
<dbReference type="InterPro" id="IPR001841">
    <property type="entry name" value="Znf_RING"/>
</dbReference>
<gene>
    <name evidence="10" type="primary">CWC24</name>
    <name evidence="10" type="ORF">MYAM1_003545</name>
</gene>
<evidence type="ECO:0000256" key="1">
    <source>
        <dbReference type="ARBA" id="ARBA00009161"/>
    </source>
</evidence>
<keyword evidence="6" id="KW-0508">mRNA splicing</keyword>
<dbReference type="PANTHER" id="PTHR12930:SF0">
    <property type="entry name" value="RING FINGER PROTEIN 113B"/>
    <property type="match status" value="1"/>
</dbReference>
<dbReference type="GO" id="GO:0005684">
    <property type="term" value="C:U2-type spliceosomal complex"/>
    <property type="evidence" value="ECO:0007669"/>
    <property type="project" value="TreeGrafter"/>
</dbReference>
<keyword evidence="6" id="KW-0747">Spliceosome</keyword>
<dbReference type="SUPFAM" id="SSF90229">
    <property type="entry name" value="CCCH zinc finger"/>
    <property type="match status" value="1"/>
</dbReference>
<dbReference type="GO" id="GO:0016746">
    <property type="term" value="F:acyltransferase activity"/>
    <property type="evidence" value="ECO:0007669"/>
    <property type="project" value="UniProtKB-KW"/>
</dbReference>
<protein>
    <recommendedName>
        <fullName evidence="6">Pre-mRNA-splicing factor CWC24</fullName>
    </recommendedName>
</protein>
<dbReference type="PROSITE" id="PS50089">
    <property type="entry name" value="ZF_RING_2"/>
    <property type="match status" value="1"/>
</dbReference>
<evidence type="ECO:0000313" key="11">
    <source>
        <dbReference type="Proteomes" id="UP001219567"/>
    </source>
</evidence>
<feature type="zinc finger region" description="C3H1-type" evidence="5">
    <location>
        <begin position="157"/>
        <end position="185"/>
    </location>
</feature>